<dbReference type="SUPFAM" id="SSF47090">
    <property type="entry name" value="PGBD-like"/>
    <property type="match status" value="1"/>
</dbReference>
<dbReference type="KEGG" id="snq:CP978_11195"/>
<dbReference type="Gene3D" id="1.10.101.10">
    <property type="entry name" value="PGBD-like superfamily/PGBD"/>
    <property type="match status" value="1"/>
</dbReference>
<dbReference type="InterPro" id="IPR036365">
    <property type="entry name" value="PGBD-like_sf"/>
</dbReference>
<feature type="compositionally biased region" description="Low complexity" evidence="1">
    <location>
        <begin position="64"/>
        <end position="86"/>
    </location>
</feature>
<evidence type="ECO:0000313" key="4">
    <source>
        <dbReference type="Proteomes" id="UP000325763"/>
    </source>
</evidence>
<gene>
    <name evidence="3" type="ORF">CP978_11195</name>
</gene>
<evidence type="ECO:0000256" key="1">
    <source>
        <dbReference type="SAM" id="MobiDB-lite"/>
    </source>
</evidence>
<dbReference type="RefSeq" id="WP_150478201.1">
    <property type="nucleotide sequence ID" value="NZ_CP023747.1"/>
</dbReference>
<keyword evidence="2" id="KW-1133">Transmembrane helix</keyword>
<evidence type="ECO:0000256" key="2">
    <source>
        <dbReference type="SAM" id="Phobius"/>
    </source>
</evidence>
<reference evidence="3 4" key="1">
    <citation type="submission" date="2017-09" db="EMBL/GenBank/DDBJ databases">
        <title>Streptomyces genome completion.</title>
        <authorList>
            <person name="Lee N."/>
            <person name="Cho B.-K."/>
        </authorList>
    </citation>
    <scope>NUCLEOTIDE SEQUENCE [LARGE SCALE GENOMIC DNA]</scope>
    <source>
        <strain evidence="3 4">ATCC 14899</strain>
    </source>
</reference>
<feature type="compositionally biased region" description="Low complexity" evidence="1">
    <location>
        <begin position="147"/>
        <end position="156"/>
    </location>
</feature>
<evidence type="ECO:0000313" key="3">
    <source>
        <dbReference type="EMBL" id="QEV39052.1"/>
    </source>
</evidence>
<feature type="region of interest" description="Disordered" evidence="1">
    <location>
        <begin position="1"/>
        <end position="27"/>
    </location>
</feature>
<dbReference type="EMBL" id="CP023747">
    <property type="protein sequence ID" value="QEV39052.1"/>
    <property type="molecule type" value="Genomic_DNA"/>
</dbReference>
<feature type="compositionally biased region" description="Pro residues" evidence="1">
    <location>
        <begin position="335"/>
        <end position="346"/>
    </location>
</feature>
<feature type="region of interest" description="Disordered" evidence="1">
    <location>
        <begin position="258"/>
        <end position="353"/>
    </location>
</feature>
<dbReference type="InterPro" id="IPR036366">
    <property type="entry name" value="PGBDSf"/>
</dbReference>
<feature type="compositionally biased region" description="Low complexity" evidence="1">
    <location>
        <begin position="194"/>
        <end position="208"/>
    </location>
</feature>
<accession>A0A5P2W268</accession>
<protein>
    <submittedName>
        <fullName evidence="3">Peptidoglycan-binding protein</fullName>
    </submittedName>
</protein>
<feature type="compositionally biased region" description="Low complexity" evidence="1">
    <location>
        <begin position="286"/>
        <end position="334"/>
    </location>
</feature>
<proteinExistence type="predicted"/>
<feature type="compositionally biased region" description="Low complexity" evidence="1">
    <location>
        <begin position="98"/>
        <end position="117"/>
    </location>
</feature>
<dbReference type="Proteomes" id="UP000325763">
    <property type="component" value="Chromosome"/>
</dbReference>
<organism evidence="3 4">
    <name type="scientific">Streptomyces nodosus</name>
    <dbReference type="NCBI Taxonomy" id="40318"/>
    <lineage>
        <taxon>Bacteria</taxon>
        <taxon>Bacillati</taxon>
        <taxon>Actinomycetota</taxon>
        <taxon>Actinomycetes</taxon>
        <taxon>Kitasatosporales</taxon>
        <taxon>Streptomycetaceae</taxon>
        <taxon>Streptomyces</taxon>
    </lineage>
</organism>
<sequence>MSDSNGQACPECAAPRQPDGTPSCGCTRRASEALRDVRTAQAAAAEDFDSLRIRPYVELDFPAAETPAAADRPAPEPVEGPAAPAGSTAPDETMRLTALPEAAARPPAGAAGSVRPATDPAAGVPSAANPDQRAQPPAEAGDDARPGADPAGRGEPPAAPDQTMRLAAVTRGAGAPGEGGAEQEAAAERTMRLAAVPAGAVGPTGPAGRHQHPAPAHPDDMPPRHRRRTVLLAAGGTVAAALAAAWFVGLFSAVSPERDGALPENVRASVPEASPDGTSAPASSLEPVTSAPESPASPTSTDPSPSAAPSTSASPDDSPGPSVSAADPGRSAPAPAQPADPSPPPSDDYETSSTVAVLRLGDKGPEVSELQQRLHRLKLYFGPANGSYTHRVESAVRGYQFMRGITEDEYGVYGPTTRARLESETSQP</sequence>
<name>A0A5P2W268_9ACTN</name>
<keyword evidence="2" id="KW-0812">Transmembrane</keyword>
<dbReference type="InterPro" id="IPR002477">
    <property type="entry name" value="Peptidoglycan-bd-like"/>
</dbReference>
<feature type="region of interest" description="Disordered" evidence="1">
    <location>
        <begin position="64"/>
        <end position="225"/>
    </location>
</feature>
<keyword evidence="2" id="KW-0472">Membrane</keyword>
<dbReference type="AlphaFoldDB" id="A0A5P2W268"/>
<feature type="transmembrane region" description="Helical" evidence="2">
    <location>
        <begin position="230"/>
        <end position="254"/>
    </location>
</feature>
<dbReference type="Pfam" id="PF01471">
    <property type="entry name" value="PG_binding_1"/>
    <property type="match status" value="1"/>
</dbReference>